<dbReference type="Proteomes" id="UP000002696">
    <property type="component" value="Chromosome"/>
</dbReference>
<accession>D9QHW3</accession>
<dbReference type="InParanoid" id="D9QHW3"/>
<evidence type="ECO:0000313" key="2">
    <source>
        <dbReference type="EMBL" id="ADL01221.1"/>
    </source>
</evidence>
<organism evidence="2 3">
    <name type="scientific">Brevundimonas subvibrioides (strain ATCC 15264 / DSM 4735 / LMG 14903 / NBRC 16000 / CB 81)</name>
    <name type="common">Caulobacter subvibrioides</name>
    <dbReference type="NCBI Taxonomy" id="633149"/>
    <lineage>
        <taxon>Bacteria</taxon>
        <taxon>Pseudomonadati</taxon>
        <taxon>Pseudomonadota</taxon>
        <taxon>Alphaproteobacteria</taxon>
        <taxon>Caulobacterales</taxon>
        <taxon>Caulobacteraceae</taxon>
        <taxon>Brevundimonas</taxon>
    </lineage>
</organism>
<gene>
    <name evidence="2" type="ordered locus">Bresu_1910</name>
</gene>
<dbReference type="AlphaFoldDB" id="D9QHW3"/>
<keyword evidence="1" id="KW-0732">Signal</keyword>
<dbReference type="OrthoDB" id="7203260at2"/>
<dbReference type="PROSITE" id="PS51257">
    <property type="entry name" value="PROKAR_LIPOPROTEIN"/>
    <property type="match status" value="1"/>
</dbReference>
<dbReference type="BioCyc" id="BSUB633149:G1GM8-1903-MONOMER"/>
<evidence type="ECO:0008006" key="4">
    <source>
        <dbReference type="Google" id="ProtNLM"/>
    </source>
</evidence>
<protein>
    <recommendedName>
        <fullName evidence="4">Lipoprotein</fullName>
    </recommendedName>
</protein>
<evidence type="ECO:0000313" key="3">
    <source>
        <dbReference type="Proteomes" id="UP000002696"/>
    </source>
</evidence>
<feature type="signal peptide" evidence="1">
    <location>
        <begin position="1"/>
        <end position="23"/>
    </location>
</feature>
<keyword evidence="3" id="KW-1185">Reference proteome</keyword>
<dbReference type="eggNOG" id="ENOG5033G33">
    <property type="taxonomic scope" value="Bacteria"/>
</dbReference>
<sequence length="151" mass="15724">MNAHRAKKIVGLALASVSTAGVAGCAGAFDPTTDATSPIAPRVQALVDANREYPRWADFPKTATDTPRPIEVAARVNTLRASGGALAGEASRIEWTLGDPVAFANEVNARVDAQAISPVTAETQAEVDAFAAELRRRGAAPPPIDRTPAPR</sequence>
<dbReference type="KEGG" id="bsb:Bresu_1910"/>
<proteinExistence type="predicted"/>
<feature type="chain" id="PRO_5003126788" description="Lipoprotein" evidence="1">
    <location>
        <begin position="24"/>
        <end position="151"/>
    </location>
</feature>
<dbReference type="STRING" id="633149.Bresu_1910"/>
<reference evidence="3" key="1">
    <citation type="journal article" date="2011" name="J. Bacteriol.">
        <title>Genome sequences of eight morphologically diverse alphaproteobacteria.</title>
        <authorList>
            <consortium name="US DOE Joint Genome Institute"/>
            <person name="Brown P.J."/>
            <person name="Kysela D.T."/>
            <person name="Buechlein A."/>
            <person name="Hemmerich C."/>
            <person name="Brun Y.V."/>
        </authorList>
    </citation>
    <scope>NUCLEOTIDE SEQUENCE [LARGE SCALE GENOMIC DNA]</scope>
    <source>
        <strain evidence="3">ATCC 15264 / DSM 4735 / LMG 14903 / NBRC 16000 / CB 81</strain>
    </source>
</reference>
<dbReference type="RefSeq" id="WP_013269322.1">
    <property type="nucleotide sequence ID" value="NC_014375.1"/>
</dbReference>
<dbReference type="EMBL" id="CP002102">
    <property type="protein sequence ID" value="ADL01221.1"/>
    <property type="molecule type" value="Genomic_DNA"/>
</dbReference>
<name>D9QHW3_BRESC</name>
<evidence type="ECO:0000256" key="1">
    <source>
        <dbReference type="SAM" id="SignalP"/>
    </source>
</evidence>
<dbReference type="HOGENOM" id="CLU_1692137_0_0_5"/>